<keyword evidence="6" id="KW-1185">Reference proteome</keyword>
<organism evidence="5 6">
    <name type="scientific">Enterovirga aerilata</name>
    <dbReference type="NCBI Taxonomy" id="2730920"/>
    <lineage>
        <taxon>Bacteria</taxon>
        <taxon>Pseudomonadati</taxon>
        <taxon>Pseudomonadota</taxon>
        <taxon>Alphaproteobacteria</taxon>
        <taxon>Hyphomicrobiales</taxon>
        <taxon>Methylobacteriaceae</taxon>
        <taxon>Enterovirga</taxon>
    </lineage>
</organism>
<dbReference type="EMBL" id="JABEPP010000005">
    <property type="protein sequence ID" value="NNM74162.1"/>
    <property type="molecule type" value="Genomic_DNA"/>
</dbReference>
<name>A0A849I407_9HYPH</name>
<dbReference type="Proteomes" id="UP000564885">
    <property type="component" value="Unassembled WGS sequence"/>
</dbReference>
<reference evidence="5 6" key="1">
    <citation type="submission" date="2020-04" db="EMBL/GenBank/DDBJ databases">
        <title>Enterovirga sp. isolate from soil.</title>
        <authorList>
            <person name="Chea S."/>
            <person name="Kim D.-U."/>
        </authorList>
    </citation>
    <scope>NUCLEOTIDE SEQUENCE [LARGE SCALE GENOMIC DNA]</scope>
    <source>
        <strain evidence="5 6">DB1703</strain>
    </source>
</reference>
<keyword evidence="1" id="KW-0285">Flavoprotein</keyword>
<dbReference type="Gene3D" id="3.30.390.50">
    <property type="entry name" value="CO dehydrogenase flavoprotein, C-terminal domain"/>
    <property type="match status" value="1"/>
</dbReference>
<comment type="caution">
    <text evidence="5">The sequence shown here is derived from an EMBL/GenBank/DDBJ whole genome shotgun (WGS) entry which is preliminary data.</text>
</comment>
<evidence type="ECO:0000256" key="3">
    <source>
        <dbReference type="ARBA" id="ARBA00023002"/>
    </source>
</evidence>
<dbReference type="SUPFAM" id="SSF56176">
    <property type="entry name" value="FAD-binding/transporter-associated domain-like"/>
    <property type="match status" value="1"/>
</dbReference>
<dbReference type="PROSITE" id="PS51387">
    <property type="entry name" value="FAD_PCMH"/>
    <property type="match status" value="1"/>
</dbReference>
<protein>
    <submittedName>
        <fullName evidence="5">Xanthine dehydrogenase family protein subunit M</fullName>
    </submittedName>
</protein>
<evidence type="ECO:0000313" key="5">
    <source>
        <dbReference type="EMBL" id="NNM74162.1"/>
    </source>
</evidence>
<sequence length="289" mass="30409">MRGFELVHPASLGEAIKLLDTDDPTVRPFSGGTALMLMMKAGVFQPSRLVDLGGIEPEHAAVEATGDGGLKLGAMATLAQVERSADVMRVAPVIPRAMKRLANVRVRNVARIGGNLAHGDPHMDLPPVLSSLGGEVAVTGPAGERRIAIESLFSGYYETVLSQGELIRQVILPPQRGWASAYMKCTTRSADDWPALGVAVSLKLTDGAVQDSRIMVSAATEKLTRLAAAEAALEGAQPGEAAFARAADAAATEAETIDDARGSAEYKTELLRVYVKRALAEAVRNGAVQ</sequence>
<proteinExistence type="predicted"/>
<dbReference type="RefSeq" id="WP_171219629.1">
    <property type="nucleotide sequence ID" value="NZ_JABEPP010000005.1"/>
</dbReference>
<dbReference type="GO" id="GO:0071949">
    <property type="term" value="F:FAD binding"/>
    <property type="evidence" value="ECO:0007669"/>
    <property type="project" value="InterPro"/>
</dbReference>
<dbReference type="InterPro" id="IPR036683">
    <property type="entry name" value="CO_DH_flav_C_dom_sf"/>
</dbReference>
<dbReference type="InterPro" id="IPR036318">
    <property type="entry name" value="FAD-bd_PCMH-like_sf"/>
</dbReference>
<evidence type="ECO:0000259" key="4">
    <source>
        <dbReference type="PROSITE" id="PS51387"/>
    </source>
</evidence>
<evidence type="ECO:0000313" key="6">
    <source>
        <dbReference type="Proteomes" id="UP000564885"/>
    </source>
</evidence>
<dbReference type="GO" id="GO:0016491">
    <property type="term" value="F:oxidoreductase activity"/>
    <property type="evidence" value="ECO:0007669"/>
    <property type="project" value="UniProtKB-KW"/>
</dbReference>
<dbReference type="SMART" id="SM01092">
    <property type="entry name" value="CO_deh_flav_C"/>
    <property type="match status" value="1"/>
</dbReference>
<dbReference type="InterPro" id="IPR002346">
    <property type="entry name" value="Mopterin_DH_FAD-bd"/>
</dbReference>
<dbReference type="InterPro" id="IPR016166">
    <property type="entry name" value="FAD-bd_PCMH"/>
</dbReference>
<evidence type="ECO:0000256" key="2">
    <source>
        <dbReference type="ARBA" id="ARBA00022827"/>
    </source>
</evidence>
<dbReference type="PANTHER" id="PTHR42659">
    <property type="entry name" value="XANTHINE DEHYDROGENASE SUBUNIT C-RELATED"/>
    <property type="match status" value="1"/>
</dbReference>
<keyword evidence="3" id="KW-0560">Oxidoreductase</keyword>
<dbReference type="InterPro" id="IPR051312">
    <property type="entry name" value="Diverse_Substr_Oxidored"/>
</dbReference>
<dbReference type="InterPro" id="IPR016169">
    <property type="entry name" value="FAD-bd_PCMH_sub2"/>
</dbReference>
<dbReference type="SUPFAM" id="SSF55447">
    <property type="entry name" value="CO dehydrogenase flavoprotein C-terminal domain-like"/>
    <property type="match status" value="1"/>
</dbReference>
<dbReference type="Pfam" id="PF03450">
    <property type="entry name" value="CO_deh_flav_C"/>
    <property type="match status" value="1"/>
</dbReference>
<feature type="domain" description="FAD-binding PCMH-type" evidence="4">
    <location>
        <begin position="1"/>
        <end position="177"/>
    </location>
</feature>
<evidence type="ECO:0000256" key="1">
    <source>
        <dbReference type="ARBA" id="ARBA00022630"/>
    </source>
</evidence>
<dbReference type="Pfam" id="PF00941">
    <property type="entry name" value="FAD_binding_5"/>
    <property type="match status" value="1"/>
</dbReference>
<dbReference type="Gene3D" id="3.30.43.10">
    <property type="entry name" value="Uridine Diphospho-n-acetylenolpyruvylglucosamine Reductase, domain 2"/>
    <property type="match status" value="1"/>
</dbReference>
<gene>
    <name evidence="5" type="ORF">HJG44_17450</name>
</gene>
<dbReference type="AlphaFoldDB" id="A0A849I407"/>
<dbReference type="InterPro" id="IPR005107">
    <property type="entry name" value="CO_DH_flav_C"/>
</dbReference>
<dbReference type="PANTHER" id="PTHR42659:SF2">
    <property type="entry name" value="XANTHINE DEHYDROGENASE SUBUNIT C-RELATED"/>
    <property type="match status" value="1"/>
</dbReference>
<dbReference type="Gene3D" id="3.30.465.10">
    <property type="match status" value="1"/>
</dbReference>
<dbReference type="InterPro" id="IPR016167">
    <property type="entry name" value="FAD-bd_PCMH_sub1"/>
</dbReference>
<keyword evidence="2" id="KW-0274">FAD</keyword>
<accession>A0A849I407</accession>